<dbReference type="EMBL" id="JBEPLU010000001">
    <property type="protein sequence ID" value="MET3525681.1"/>
    <property type="molecule type" value="Genomic_DNA"/>
</dbReference>
<accession>A0ABV2EGD5</accession>
<evidence type="ECO:0000259" key="2">
    <source>
        <dbReference type="Pfam" id="PF07589"/>
    </source>
</evidence>
<dbReference type="NCBIfam" id="NF035944">
    <property type="entry name" value="PEPxxWA-CTERM"/>
    <property type="match status" value="1"/>
</dbReference>
<dbReference type="Proteomes" id="UP001549110">
    <property type="component" value="Unassembled WGS sequence"/>
</dbReference>
<feature type="chain" id="PRO_5045924698" description="Ice-binding protein C-terminal domain-containing protein" evidence="1">
    <location>
        <begin position="22"/>
        <end position="221"/>
    </location>
</feature>
<feature type="signal peptide" evidence="1">
    <location>
        <begin position="1"/>
        <end position="21"/>
    </location>
</feature>
<dbReference type="NCBIfam" id="TIGR02595">
    <property type="entry name" value="PEP_CTERM"/>
    <property type="match status" value="1"/>
</dbReference>
<keyword evidence="1" id="KW-0732">Signal</keyword>
<dbReference type="InterPro" id="IPR013424">
    <property type="entry name" value="Ice-binding_C"/>
</dbReference>
<comment type="caution">
    <text evidence="3">The sequence shown here is derived from an EMBL/GenBank/DDBJ whole genome shotgun (WGS) entry which is preliminary data.</text>
</comment>
<proteinExistence type="predicted"/>
<sequence>MKHATSAAVLATAMLFCGAEAAEGAVIVSFSSADAGPLAGKTLVWNFDDVQDADYSVAFSAGSGLRSVAAGTTSTAAPPPGATGSYAAVRGGGTMTLTTPGIMSLSVFMGSPDSYNSIRFNYLDGTSESLNGIQLAAGAFNGDQSIGRYMTYAFDKVVNSVVFGSSGDSFEFDNLAVVAAPPPGPITSPVPEPASWALLMSGFALAGTAIRRRSKAVPAAG</sequence>
<name>A0ABV2EGD5_9CAUL</name>
<dbReference type="RefSeq" id="WP_354297202.1">
    <property type="nucleotide sequence ID" value="NZ_JBEPLU010000001.1"/>
</dbReference>
<protein>
    <recommendedName>
        <fullName evidence="2">Ice-binding protein C-terminal domain-containing protein</fullName>
    </recommendedName>
</protein>
<feature type="domain" description="Ice-binding protein C-terminal" evidence="2">
    <location>
        <begin position="189"/>
        <end position="213"/>
    </location>
</feature>
<organism evidence="3 4">
    <name type="scientific">Phenylobacterium koreense</name>
    <dbReference type="NCBI Taxonomy" id="266125"/>
    <lineage>
        <taxon>Bacteria</taxon>
        <taxon>Pseudomonadati</taxon>
        <taxon>Pseudomonadota</taxon>
        <taxon>Alphaproteobacteria</taxon>
        <taxon>Caulobacterales</taxon>
        <taxon>Caulobacteraceae</taxon>
        <taxon>Phenylobacterium</taxon>
    </lineage>
</organism>
<reference evidence="3 4" key="1">
    <citation type="submission" date="2024-06" db="EMBL/GenBank/DDBJ databases">
        <title>Genomic Encyclopedia of Type Strains, Phase IV (KMG-IV): sequencing the most valuable type-strain genomes for metagenomic binning, comparative biology and taxonomic classification.</title>
        <authorList>
            <person name="Goeker M."/>
        </authorList>
    </citation>
    <scope>NUCLEOTIDE SEQUENCE [LARGE SCALE GENOMIC DNA]</scope>
    <source>
        <strain evidence="3 4">DSM 17809</strain>
    </source>
</reference>
<evidence type="ECO:0000313" key="4">
    <source>
        <dbReference type="Proteomes" id="UP001549110"/>
    </source>
</evidence>
<evidence type="ECO:0000313" key="3">
    <source>
        <dbReference type="EMBL" id="MET3525681.1"/>
    </source>
</evidence>
<evidence type="ECO:0000256" key="1">
    <source>
        <dbReference type="SAM" id="SignalP"/>
    </source>
</evidence>
<keyword evidence="4" id="KW-1185">Reference proteome</keyword>
<gene>
    <name evidence="3" type="ORF">ABID41_000776</name>
</gene>
<dbReference type="Pfam" id="PF07589">
    <property type="entry name" value="PEP-CTERM"/>
    <property type="match status" value="1"/>
</dbReference>